<evidence type="ECO:0000256" key="1">
    <source>
        <dbReference type="ARBA" id="ARBA00023002"/>
    </source>
</evidence>
<keyword evidence="1" id="KW-0560">Oxidoreductase</keyword>
<gene>
    <name evidence="3" type="ORF">IAA98_08590</name>
</gene>
<dbReference type="Pfam" id="PF00248">
    <property type="entry name" value="Aldo_ket_red"/>
    <property type="match status" value="1"/>
</dbReference>
<dbReference type="PANTHER" id="PTHR43625:SF40">
    <property type="entry name" value="ALDO-KETO REDUCTASE YAKC [NADP(+)]"/>
    <property type="match status" value="1"/>
</dbReference>
<dbReference type="EMBL" id="DVLP01000256">
    <property type="protein sequence ID" value="HIT75628.1"/>
    <property type="molecule type" value="Genomic_DNA"/>
</dbReference>
<dbReference type="PRINTS" id="PR00069">
    <property type="entry name" value="ALDKETRDTASE"/>
</dbReference>
<name>A0A9D1GZ46_9ACTN</name>
<organism evidence="3 4">
    <name type="scientific">Candidatus Avipropionibacterium avicola</name>
    <dbReference type="NCBI Taxonomy" id="2840701"/>
    <lineage>
        <taxon>Bacteria</taxon>
        <taxon>Bacillati</taxon>
        <taxon>Actinomycetota</taxon>
        <taxon>Actinomycetes</taxon>
        <taxon>Propionibacteriales</taxon>
        <taxon>Propionibacteriaceae</taxon>
        <taxon>Propionibacteriaceae incertae sedis</taxon>
        <taxon>Candidatus Avipropionibacterium</taxon>
    </lineage>
</organism>
<dbReference type="AlphaFoldDB" id="A0A9D1GZ46"/>
<dbReference type="Gene3D" id="3.20.20.100">
    <property type="entry name" value="NADP-dependent oxidoreductase domain"/>
    <property type="match status" value="1"/>
</dbReference>
<sequence length="294" mass="31273">MKTRTLGPYTVSAIGLGAMPLSFGGSVTPTLDEAVATVHAALDAGITYVDTADIYAPSWDSMGHNEEIVARALATWSGDRDAVVVGTKGGITRSQGEVWGRNGSLDYLRSAVEKSLRVLGVEAIDLYQWHRPDRHRTYAEGVEALATLRDEGKIKAIGVSNASVEELEVAAEVLGEGGLASVQNQFSPKYRNAPDAELAWCGERGIAFLPWAPLGGAGIGVQALAKDFPAIAEVSADRGVSPQQVVLAWHLAKGEHVIPIPGASRPGSILDSVKAVDLELTDDEFERIDHRPGW</sequence>
<accession>A0A9D1GZ46</accession>
<dbReference type="GO" id="GO:0005737">
    <property type="term" value="C:cytoplasm"/>
    <property type="evidence" value="ECO:0007669"/>
    <property type="project" value="TreeGrafter"/>
</dbReference>
<dbReference type="SUPFAM" id="SSF51430">
    <property type="entry name" value="NAD(P)-linked oxidoreductase"/>
    <property type="match status" value="1"/>
</dbReference>
<dbReference type="InterPro" id="IPR023210">
    <property type="entry name" value="NADP_OxRdtase_dom"/>
</dbReference>
<evidence type="ECO:0000313" key="4">
    <source>
        <dbReference type="Proteomes" id="UP000886842"/>
    </source>
</evidence>
<evidence type="ECO:0000259" key="2">
    <source>
        <dbReference type="Pfam" id="PF00248"/>
    </source>
</evidence>
<feature type="domain" description="NADP-dependent oxidoreductase" evidence="2">
    <location>
        <begin position="14"/>
        <end position="289"/>
    </location>
</feature>
<dbReference type="GO" id="GO:0016491">
    <property type="term" value="F:oxidoreductase activity"/>
    <property type="evidence" value="ECO:0007669"/>
    <property type="project" value="UniProtKB-KW"/>
</dbReference>
<evidence type="ECO:0000313" key="3">
    <source>
        <dbReference type="EMBL" id="HIT75628.1"/>
    </source>
</evidence>
<dbReference type="InterPro" id="IPR020471">
    <property type="entry name" value="AKR"/>
</dbReference>
<dbReference type="InterPro" id="IPR050791">
    <property type="entry name" value="Aldo-Keto_reductase"/>
</dbReference>
<dbReference type="PANTHER" id="PTHR43625">
    <property type="entry name" value="AFLATOXIN B1 ALDEHYDE REDUCTASE"/>
    <property type="match status" value="1"/>
</dbReference>
<reference evidence="3" key="1">
    <citation type="submission" date="2020-10" db="EMBL/GenBank/DDBJ databases">
        <authorList>
            <person name="Gilroy R."/>
        </authorList>
    </citation>
    <scope>NUCLEOTIDE SEQUENCE</scope>
    <source>
        <strain evidence="3">ChiGjej1B1-24693</strain>
    </source>
</reference>
<dbReference type="CDD" id="cd19088">
    <property type="entry name" value="AKR_AKR13B1"/>
    <property type="match status" value="1"/>
</dbReference>
<dbReference type="Proteomes" id="UP000886842">
    <property type="component" value="Unassembled WGS sequence"/>
</dbReference>
<reference evidence="3" key="2">
    <citation type="journal article" date="2021" name="PeerJ">
        <title>Extensive microbial diversity within the chicken gut microbiome revealed by metagenomics and culture.</title>
        <authorList>
            <person name="Gilroy R."/>
            <person name="Ravi A."/>
            <person name="Getino M."/>
            <person name="Pursley I."/>
            <person name="Horton D.L."/>
            <person name="Alikhan N.F."/>
            <person name="Baker D."/>
            <person name="Gharbi K."/>
            <person name="Hall N."/>
            <person name="Watson M."/>
            <person name="Adriaenssens E.M."/>
            <person name="Foster-Nyarko E."/>
            <person name="Jarju S."/>
            <person name="Secka A."/>
            <person name="Antonio M."/>
            <person name="Oren A."/>
            <person name="Chaudhuri R.R."/>
            <person name="La Ragione R."/>
            <person name="Hildebrand F."/>
            <person name="Pallen M.J."/>
        </authorList>
    </citation>
    <scope>NUCLEOTIDE SEQUENCE</scope>
    <source>
        <strain evidence="3">ChiGjej1B1-24693</strain>
    </source>
</reference>
<dbReference type="InterPro" id="IPR036812">
    <property type="entry name" value="NAD(P)_OxRdtase_dom_sf"/>
</dbReference>
<protein>
    <submittedName>
        <fullName evidence="3">Aldo/keto reductase</fullName>
    </submittedName>
</protein>
<proteinExistence type="predicted"/>
<comment type="caution">
    <text evidence="3">The sequence shown here is derived from an EMBL/GenBank/DDBJ whole genome shotgun (WGS) entry which is preliminary data.</text>
</comment>